<dbReference type="AlphaFoldDB" id="A0A8J8WDW1"/>
<feature type="region of interest" description="Disordered" evidence="1">
    <location>
        <begin position="56"/>
        <end position="75"/>
    </location>
</feature>
<evidence type="ECO:0000313" key="3">
    <source>
        <dbReference type="Proteomes" id="UP000770661"/>
    </source>
</evidence>
<name>A0A8J8WDW1_CHIOP</name>
<dbReference type="Proteomes" id="UP000770661">
    <property type="component" value="Unassembled WGS sequence"/>
</dbReference>
<protein>
    <submittedName>
        <fullName evidence="2">Uncharacterized protein</fullName>
    </submittedName>
</protein>
<dbReference type="EMBL" id="JACEEZ010026457">
    <property type="protein sequence ID" value="KAG0692656.1"/>
    <property type="molecule type" value="Genomic_DNA"/>
</dbReference>
<proteinExistence type="predicted"/>
<accession>A0A8J8WDW1</accession>
<sequence>MPVTVRLLPRHLRHGPPPHTGAHNGARVTHSSQTHRFHATRSYAHARSGVACAFHGDAHGHPHTFSARSHARLLP</sequence>
<keyword evidence="3" id="KW-1185">Reference proteome</keyword>
<feature type="region of interest" description="Disordered" evidence="1">
    <location>
        <begin position="11"/>
        <end position="38"/>
    </location>
</feature>
<reference evidence="2" key="1">
    <citation type="submission" date="2020-07" db="EMBL/GenBank/DDBJ databases">
        <title>The High-quality genome of the commercially important snow crab, Chionoecetes opilio.</title>
        <authorList>
            <person name="Jeong J.-H."/>
            <person name="Ryu S."/>
        </authorList>
    </citation>
    <scope>NUCLEOTIDE SEQUENCE</scope>
    <source>
        <strain evidence="2">MADBK_172401_WGS</strain>
        <tissue evidence="2">Digestive gland</tissue>
    </source>
</reference>
<organism evidence="2 3">
    <name type="scientific">Chionoecetes opilio</name>
    <name type="common">Atlantic snow crab</name>
    <name type="synonym">Cancer opilio</name>
    <dbReference type="NCBI Taxonomy" id="41210"/>
    <lineage>
        <taxon>Eukaryota</taxon>
        <taxon>Metazoa</taxon>
        <taxon>Ecdysozoa</taxon>
        <taxon>Arthropoda</taxon>
        <taxon>Crustacea</taxon>
        <taxon>Multicrustacea</taxon>
        <taxon>Malacostraca</taxon>
        <taxon>Eumalacostraca</taxon>
        <taxon>Eucarida</taxon>
        <taxon>Decapoda</taxon>
        <taxon>Pleocyemata</taxon>
        <taxon>Brachyura</taxon>
        <taxon>Eubrachyura</taxon>
        <taxon>Majoidea</taxon>
        <taxon>Majidae</taxon>
        <taxon>Chionoecetes</taxon>
    </lineage>
</organism>
<comment type="caution">
    <text evidence="2">The sequence shown here is derived from an EMBL/GenBank/DDBJ whole genome shotgun (WGS) entry which is preliminary data.</text>
</comment>
<evidence type="ECO:0000256" key="1">
    <source>
        <dbReference type="SAM" id="MobiDB-lite"/>
    </source>
</evidence>
<evidence type="ECO:0000313" key="2">
    <source>
        <dbReference type="EMBL" id="KAG0692656.1"/>
    </source>
</evidence>
<gene>
    <name evidence="2" type="ORF">GWK47_027802</name>
</gene>